<dbReference type="PANTHER" id="PTHR39201:SF1">
    <property type="entry name" value="FLAVODOXIN-LIKE DOMAIN-CONTAINING PROTEIN"/>
    <property type="match status" value="1"/>
</dbReference>
<evidence type="ECO:0000313" key="3">
    <source>
        <dbReference type="Proteomes" id="UP000469292"/>
    </source>
</evidence>
<accession>A0A6I5MX69</accession>
<dbReference type="RefSeq" id="WP_163226759.1">
    <property type="nucleotide sequence ID" value="NZ_VYSG01000001.1"/>
</dbReference>
<reference evidence="2 3" key="1">
    <citation type="submission" date="2019-09" db="EMBL/GenBank/DDBJ databases">
        <title>Phylogenetic characterization of a novel taxon of the genus Bifidobacterium: Bifidobacterium choloepi sp. nov.</title>
        <authorList>
            <person name="Modesto M."/>
            <person name="Satti M."/>
        </authorList>
    </citation>
    <scope>NUCLEOTIDE SEQUENCE [LARGE SCALE GENOMIC DNA]</scope>
    <source>
        <strain evidence="2 3">BRDM6</strain>
    </source>
</reference>
<evidence type="ECO:0000313" key="2">
    <source>
        <dbReference type="EMBL" id="NEG69158.1"/>
    </source>
</evidence>
<evidence type="ECO:0000259" key="1">
    <source>
        <dbReference type="Pfam" id="PF12682"/>
    </source>
</evidence>
<organism evidence="2 3">
    <name type="scientific">Bifidobacterium choloepi</name>
    <dbReference type="NCBI Taxonomy" id="2614131"/>
    <lineage>
        <taxon>Bacteria</taxon>
        <taxon>Bacillati</taxon>
        <taxon>Actinomycetota</taxon>
        <taxon>Actinomycetes</taxon>
        <taxon>Bifidobacteriales</taxon>
        <taxon>Bifidobacteriaceae</taxon>
        <taxon>Bifidobacterium</taxon>
    </lineage>
</organism>
<dbReference type="InterPro" id="IPR029039">
    <property type="entry name" value="Flavoprotein-like_sf"/>
</dbReference>
<dbReference type="PANTHER" id="PTHR39201">
    <property type="entry name" value="EXPORTED PROTEIN-RELATED"/>
    <property type="match status" value="1"/>
</dbReference>
<sequence length="164" mass="18097">MDDMSDVLVAYYSASGNTARVARAIADRMSGDLFEIVPDPQYTAADLDYRDPSSRVCREHDDPSMRHVSLLDSAPEHFARYSLVFVGYPIWWGVAAWPVNTFVTMNDFSGKTVVPFATSASSPLALSAEKLSGETTTGAWEPGHRFQSLATDAEVRDWLQSLDV</sequence>
<dbReference type="AlphaFoldDB" id="A0A6I5MX69"/>
<dbReference type="Proteomes" id="UP000469292">
    <property type="component" value="Unassembled WGS sequence"/>
</dbReference>
<name>A0A6I5MX69_9BIFI</name>
<dbReference type="GO" id="GO:0010181">
    <property type="term" value="F:FMN binding"/>
    <property type="evidence" value="ECO:0007669"/>
    <property type="project" value="InterPro"/>
</dbReference>
<comment type="caution">
    <text evidence="2">The sequence shown here is derived from an EMBL/GenBank/DDBJ whole genome shotgun (WGS) entry which is preliminary data.</text>
</comment>
<proteinExistence type="predicted"/>
<gene>
    <name evidence="2" type="ORF">F6S87_00650</name>
</gene>
<dbReference type="Gene3D" id="3.40.50.360">
    <property type="match status" value="1"/>
</dbReference>
<dbReference type="EMBL" id="VYSG01000001">
    <property type="protein sequence ID" value="NEG69158.1"/>
    <property type="molecule type" value="Genomic_DNA"/>
</dbReference>
<dbReference type="InterPro" id="IPR008254">
    <property type="entry name" value="Flavodoxin/NO_synth"/>
</dbReference>
<feature type="domain" description="Flavodoxin-like" evidence="1">
    <location>
        <begin position="7"/>
        <end position="161"/>
    </location>
</feature>
<dbReference type="SUPFAM" id="SSF52218">
    <property type="entry name" value="Flavoproteins"/>
    <property type="match status" value="1"/>
</dbReference>
<keyword evidence="3" id="KW-1185">Reference proteome</keyword>
<protein>
    <submittedName>
        <fullName evidence="2">Flavodoxin</fullName>
    </submittedName>
</protein>
<dbReference type="Pfam" id="PF12682">
    <property type="entry name" value="Flavodoxin_4"/>
    <property type="match status" value="1"/>
</dbReference>